<organism evidence="7 8">
    <name type="scientific">Coprinellus micaceus</name>
    <name type="common">Glistening ink-cap mushroom</name>
    <name type="synonym">Coprinus micaceus</name>
    <dbReference type="NCBI Taxonomy" id="71717"/>
    <lineage>
        <taxon>Eukaryota</taxon>
        <taxon>Fungi</taxon>
        <taxon>Dikarya</taxon>
        <taxon>Basidiomycota</taxon>
        <taxon>Agaricomycotina</taxon>
        <taxon>Agaricomycetes</taxon>
        <taxon>Agaricomycetidae</taxon>
        <taxon>Agaricales</taxon>
        <taxon>Agaricineae</taxon>
        <taxon>Psathyrellaceae</taxon>
        <taxon>Coprinellus</taxon>
    </lineage>
</organism>
<dbReference type="AlphaFoldDB" id="A0A4Y7TGM0"/>
<dbReference type="InterPro" id="IPR036691">
    <property type="entry name" value="Endo/exonu/phosph_ase_sf"/>
</dbReference>
<evidence type="ECO:0000259" key="6">
    <source>
        <dbReference type="SMART" id="SM00128"/>
    </source>
</evidence>
<dbReference type="InterPro" id="IPR013783">
    <property type="entry name" value="Ig-like_fold"/>
</dbReference>
<dbReference type="Pfam" id="PF21310">
    <property type="entry name" value="OCRL-like_ASH"/>
    <property type="match status" value="1"/>
</dbReference>
<dbReference type="GO" id="GO:0004439">
    <property type="term" value="F:phosphatidylinositol-4,5-bisphosphate 5-phosphatase activity"/>
    <property type="evidence" value="ECO:0007669"/>
    <property type="project" value="TreeGrafter"/>
</dbReference>
<dbReference type="EMBL" id="QPFP01000014">
    <property type="protein sequence ID" value="TEB32649.1"/>
    <property type="molecule type" value="Genomic_DNA"/>
</dbReference>
<dbReference type="InterPro" id="IPR008936">
    <property type="entry name" value="Rho_GTPase_activation_prot"/>
</dbReference>
<reference evidence="7 8" key="1">
    <citation type="journal article" date="2019" name="Nat. Ecol. Evol.">
        <title>Megaphylogeny resolves global patterns of mushroom evolution.</title>
        <authorList>
            <person name="Varga T."/>
            <person name="Krizsan K."/>
            <person name="Foldi C."/>
            <person name="Dima B."/>
            <person name="Sanchez-Garcia M."/>
            <person name="Sanchez-Ramirez S."/>
            <person name="Szollosi G.J."/>
            <person name="Szarkandi J.G."/>
            <person name="Papp V."/>
            <person name="Albert L."/>
            <person name="Andreopoulos W."/>
            <person name="Angelini C."/>
            <person name="Antonin V."/>
            <person name="Barry K.W."/>
            <person name="Bougher N.L."/>
            <person name="Buchanan P."/>
            <person name="Buyck B."/>
            <person name="Bense V."/>
            <person name="Catcheside P."/>
            <person name="Chovatia M."/>
            <person name="Cooper J."/>
            <person name="Damon W."/>
            <person name="Desjardin D."/>
            <person name="Finy P."/>
            <person name="Geml J."/>
            <person name="Haridas S."/>
            <person name="Hughes K."/>
            <person name="Justo A."/>
            <person name="Karasinski D."/>
            <person name="Kautmanova I."/>
            <person name="Kiss B."/>
            <person name="Kocsube S."/>
            <person name="Kotiranta H."/>
            <person name="LaButti K.M."/>
            <person name="Lechner B.E."/>
            <person name="Liimatainen K."/>
            <person name="Lipzen A."/>
            <person name="Lukacs Z."/>
            <person name="Mihaltcheva S."/>
            <person name="Morgado L.N."/>
            <person name="Niskanen T."/>
            <person name="Noordeloos M.E."/>
            <person name="Ohm R.A."/>
            <person name="Ortiz-Santana B."/>
            <person name="Ovrebo C."/>
            <person name="Racz N."/>
            <person name="Riley R."/>
            <person name="Savchenko A."/>
            <person name="Shiryaev A."/>
            <person name="Soop K."/>
            <person name="Spirin V."/>
            <person name="Szebenyi C."/>
            <person name="Tomsovsky M."/>
            <person name="Tulloss R.E."/>
            <person name="Uehling J."/>
            <person name="Grigoriev I.V."/>
            <person name="Vagvolgyi C."/>
            <person name="Papp T."/>
            <person name="Martin F.M."/>
            <person name="Miettinen O."/>
            <person name="Hibbett D.S."/>
            <person name="Nagy L.G."/>
        </authorList>
    </citation>
    <scope>NUCLEOTIDE SEQUENCE [LARGE SCALE GENOMIC DNA]</scope>
    <source>
        <strain evidence="7 8">FP101781</strain>
    </source>
</reference>
<dbReference type="Pfam" id="PF00620">
    <property type="entry name" value="RhoGAP"/>
    <property type="match status" value="1"/>
</dbReference>
<dbReference type="InterPro" id="IPR000300">
    <property type="entry name" value="IPPc"/>
</dbReference>
<feature type="signal peptide" evidence="5">
    <location>
        <begin position="1"/>
        <end position="17"/>
    </location>
</feature>
<keyword evidence="8" id="KW-1185">Reference proteome</keyword>
<comment type="subcellular location">
    <subcellularLocation>
        <location evidence="2">Cytoplasmic vesicle</location>
        <location evidence="2">Phagosome membrane</location>
    </subcellularLocation>
    <subcellularLocation>
        <location evidence="1">Early endosome membrane</location>
    </subcellularLocation>
</comment>
<evidence type="ECO:0000256" key="1">
    <source>
        <dbReference type="ARBA" id="ARBA00004146"/>
    </source>
</evidence>
<proteinExistence type="predicted"/>
<evidence type="ECO:0000256" key="3">
    <source>
        <dbReference type="ARBA" id="ARBA00022753"/>
    </source>
</evidence>
<evidence type="ECO:0000256" key="4">
    <source>
        <dbReference type="ARBA" id="ARBA00023329"/>
    </source>
</evidence>
<sequence length="938" mass="104751">MSTLFLVCFSLLPTTFSTFSMSNALADIRELLRSTDEVKAVLEATLIPNPSDAEPDEDAGNKRILAVISHKDDWDLIEEGCIFVCKPKSAGHESDIQRVLPIYGNFAIVMSQMRRSTLELGKAPTKAPVESSSSSRSGFSISITPAEGLQGTAQPAVFFTRNVPELRQFVAECRRVREVSDVEANVVINVAQSTTHFTWLRPYILKQISPSLLALIPPDLRQANKPLNERLSTSSAGQAGDDHADIQLIREEWVRKQARKACSKGRRSIRYRTFNVNGKLPSQDLSSWIQGVKSNDTQPVLPPVKNMSPLSMGEIVRNPFDLLMRRNSISKSEPREETVDPVDPDDDDPDVFVLGFQELDLSTEALIYSLGTAREDAWVRATFASLGEKAEKYEKLASKQLVGMLIVAIVKKALKACFTDVKTTSAGAGILGVMGNKGATAVRLTFTPPGSTGQTVLTFVNAHLAAFDEMVDKRNQDFQDLSKRLVFEVEWPPEDEQEFNYPLPTLDLNYRVDIPDLELRRILRDDEWYSSEKIPTLLRYDQLIKAQKFGKAFVGFKEATISHSPTYRFSPGLGMDTLGYDLKRKPAWTDRILFIPSMTCRVEPLSYVAYPQITMSDHRPVAADFSVDVDSINQEQYVETLKKCYRDVDHLEGTHERKGLQVDNSFLDFGVLRYEVPQVKAVKVTNSSKGPCAFRFIPVQNDQPIHPEWLRVSPQTGVLLPDESLEVTFTAHVTNHIATTLNRRPTDLSGTLILHTLLGQDHFVAVSAEYERTCFANTLGYLTQLPGPIRSENIFLEPGDETNVQKIRECLDTGDEFPWAPADTKDPHIPLAFGSTLLMLLDSLTDPVIPGILHSKCVEMSNRDEAFELLDAVHPAAVNVWISVTAFLHFILKSVSKEDHAEQLASVFALILLRDDPRSLAPPISPAKKAKFLLYFIS</sequence>
<evidence type="ECO:0000313" key="8">
    <source>
        <dbReference type="Proteomes" id="UP000298030"/>
    </source>
</evidence>
<dbReference type="Gene3D" id="1.10.555.10">
    <property type="entry name" value="Rho GTPase activation protein"/>
    <property type="match status" value="1"/>
</dbReference>
<protein>
    <submittedName>
        <fullName evidence="7">DNase I-like protein</fullName>
    </submittedName>
</protein>
<dbReference type="InterPro" id="IPR046985">
    <property type="entry name" value="IP5"/>
</dbReference>
<dbReference type="Gene3D" id="3.60.10.10">
    <property type="entry name" value="Endonuclease/exonuclease/phosphatase"/>
    <property type="match status" value="1"/>
</dbReference>
<evidence type="ECO:0000313" key="7">
    <source>
        <dbReference type="EMBL" id="TEB32649.1"/>
    </source>
</evidence>
<dbReference type="GO" id="GO:0007165">
    <property type="term" value="P:signal transduction"/>
    <property type="evidence" value="ECO:0007669"/>
    <property type="project" value="InterPro"/>
</dbReference>
<name>A0A4Y7TGM0_COPMI</name>
<feature type="chain" id="PRO_5021219674" evidence="5">
    <location>
        <begin position="18"/>
        <end position="938"/>
    </location>
</feature>
<keyword evidence="4" id="KW-0968">Cytoplasmic vesicle</keyword>
<dbReference type="GO" id="GO:0031901">
    <property type="term" value="C:early endosome membrane"/>
    <property type="evidence" value="ECO:0007669"/>
    <property type="project" value="UniProtKB-SubCell"/>
</dbReference>
<dbReference type="SUPFAM" id="SSF56219">
    <property type="entry name" value="DNase I-like"/>
    <property type="match status" value="1"/>
</dbReference>
<dbReference type="GO" id="GO:0046856">
    <property type="term" value="P:phosphatidylinositol dephosphorylation"/>
    <property type="evidence" value="ECO:0007669"/>
    <property type="project" value="InterPro"/>
</dbReference>
<dbReference type="PANTHER" id="PTHR11200">
    <property type="entry name" value="INOSITOL 5-PHOSPHATASE"/>
    <property type="match status" value="1"/>
</dbReference>
<dbReference type="SUPFAM" id="SSF48350">
    <property type="entry name" value="GTPase activation domain, GAP"/>
    <property type="match status" value="1"/>
</dbReference>
<dbReference type="InterPro" id="IPR000198">
    <property type="entry name" value="RhoGAP_dom"/>
</dbReference>
<keyword evidence="3" id="KW-0967">Endosome</keyword>
<dbReference type="Pfam" id="PF22669">
    <property type="entry name" value="Exo_endo_phos2"/>
    <property type="match status" value="1"/>
</dbReference>
<evidence type="ECO:0000256" key="2">
    <source>
        <dbReference type="ARBA" id="ARBA00004580"/>
    </source>
</evidence>
<dbReference type="STRING" id="71717.A0A4Y7TGM0"/>
<gene>
    <name evidence="7" type="ORF">FA13DRAFT_1790376</name>
</gene>
<dbReference type="Gene3D" id="2.60.40.10">
    <property type="entry name" value="Immunoglobulins"/>
    <property type="match status" value="1"/>
</dbReference>
<dbReference type="Proteomes" id="UP000298030">
    <property type="component" value="Unassembled WGS sequence"/>
</dbReference>
<accession>A0A4Y7TGM0</accession>
<keyword evidence="5" id="KW-0732">Signal</keyword>
<evidence type="ECO:0000256" key="5">
    <source>
        <dbReference type="SAM" id="SignalP"/>
    </source>
</evidence>
<dbReference type="PANTHER" id="PTHR11200:SF300">
    <property type="entry name" value="TYPE II INOSITOL 1,4,5-TRISPHOSPHATE 5-PHOSPHATASE"/>
    <property type="match status" value="1"/>
</dbReference>
<dbReference type="SMART" id="SM00128">
    <property type="entry name" value="IPPc"/>
    <property type="match status" value="1"/>
</dbReference>
<dbReference type="OrthoDB" id="7862313at2759"/>
<dbReference type="InterPro" id="IPR048869">
    <property type="entry name" value="OCRL-1_2_ASH"/>
</dbReference>
<feature type="domain" description="Inositol polyphosphate-related phosphatase" evidence="6">
    <location>
        <begin position="267"/>
        <end position="633"/>
    </location>
</feature>
<comment type="caution">
    <text evidence="7">The sequence shown here is derived from an EMBL/GenBank/DDBJ whole genome shotgun (WGS) entry which is preliminary data.</text>
</comment>